<proteinExistence type="predicted"/>
<dbReference type="GO" id="GO:0005509">
    <property type="term" value="F:calcium ion binding"/>
    <property type="evidence" value="ECO:0007669"/>
    <property type="project" value="InterPro"/>
</dbReference>
<feature type="domain" description="OTU" evidence="4">
    <location>
        <begin position="112"/>
        <end position="242"/>
    </location>
</feature>
<dbReference type="Gene3D" id="3.90.70.80">
    <property type="match status" value="1"/>
</dbReference>
<keyword evidence="2" id="KW-0833">Ubl conjugation pathway</keyword>
<evidence type="ECO:0000256" key="2">
    <source>
        <dbReference type="ARBA" id="ARBA00022786"/>
    </source>
</evidence>
<dbReference type="SUPFAM" id="SSF47874">
    <property type="entry name" value="Annexin"/>
    <property type="match status" value="1"/>
</dbReference>
<keyword evidence="1" id="KW-0645">Protease</keyword>
<evidence type="ECO:0000259" key="4">
    <source>
        <dbReference type="PROSITE" id="PS50802"/>
    </source>
</evidence>
<dbReference type="Proteomes" id="UP000886611">
    <property type="component" value="Unassembled WGS sequence"/>
</dbReference>
<evidence type="ECO:0000313" key="6">
    <source>
        <dbReference type="Proteomes" id="UP000886611"/>
    </source>
</evidence>
<dbReference type="GO" id="GO:0008234">
    <property type="term" value="F:cysteine-type peptidase activity"/>
    <property type="evidence" value="ECO:0007669"/>
    <property type="project" value="UniProtKB-KW"/>
</dbReference>
<gene>
    <name evidence="5" type="primary">Anxa10_0</name>
    <name evidence="5" type="ORF">GTO96_0020956</name>
</gene>
<dbReference type="EMBL" id="JAATIS010001241">
    <property type="protein sequence ID" value="KAG2466895.1"/>
    <property type="molecule type" value="Genomic_DNA"/>
</dbReference>
<sequence>MKSRMRHITCIVSERQLQHCGHVVRFPKGNLAFFQEFQNISGQDIIDAIRVCYDGYFQELCIAIILCTRDRSSYFAYRLYNAIHVPISFIVPTIPPLMSIEVITIDQRTVTYRVVSMPGDGTSLFHSLCYILHGHIRLTLDIRRNIVSYVLKDWDRFKVWTDDGTGDNYTTQEHYKSEMLKPFTYGSACELMAAAELFGCRFQVYRNGQIFYTFRQLPIPLKHLRFTGDDFSSEHFDVYECLNSQKLDVKLSMKLVVYLKRLTDAECHFNTSPANTVVIETNHETQTDYDSSNPSCEI</sequence>
<keyword evidence="6" id="KW-1185">Reference proteome</keyword>
<dbReference type="InterPro" id="IPR003323">
    <property type="entry name" value="OTU_dom"/>
</dbReference>
<dbReference type="InterPro" id="IPR038765">
    <property type="entry name" value="Papain-like_cys_pep_sf"/>
</dbReference>
<organism evidence="5 6">
    <name type="scientific">Polypterus senegalus</name>
    <name type="common">Senegal bichir</name>
    <dbReference type="NCBI Taxonomy" id="55291"/>
    <lineage>
        <taxon>Eukaryota</taxon>
        <taxon>Metazoa</taxon>
        <taxon>Chordata</taxon>
        <taxon>Craniata</taxon>
        <taxon>Vertebrata</taxon>
        <taxon>Euteleostomi</taxon>
        <taxon>Actinopterygii</taxon>
        <taxon>Polypteriformes</taxon>
        <taxon>Polypteridae</taxon>
        <taxon>Polypterus</taxon>
    </lineage>
</organism>
<dbReference type="AlphaFoldDB" id="A0A8X7XCW8"/>
<comment type="caution">
    <text evidence="5">The sequence shown here is derived from an EMBL/GenBank/DDBJ whole genome shotgun (WGS) entry which is preliminary data.</text>
</comment>
<dbReference type="SUPFAM" id="SSF54001">
    <property type="entry name" value="Cysteine proteinases"/>
    <property type="match status" value="1"/>
</dbReference>
<keyword evidence="3" id="KW-0788">Thiol protease</keyword>
<reference evidence="5 6" key="1">
    <citation type="journal article" date="2021" name="Cell">
        <title>Tracing the genetic footprints of vertebrate landing in non-teleost ray-finned fishes.</title>
        <authorList>
            <person name="Bi X."/>
            <person name="Wang K."/>
            <person name="Yang L."/>
            <person name="Pan H."/>
            <person name="Jiang H."/>
            <person name="Wei Q."/>
            <person name="Fang M."/>
            <person name="Yu H."/>
            <person name="Zhu C."/>
            <person name="Cai Y."/>
            <person name="He Y."/>
            <person name="Gan X."/>
            <person name="Zeng H."/>
            <person name="Yu D."/>
            <person name="Zhu Y."/>
            <person name="Jiang H."/>
            <person name="Qiu Q."/>
            <person name="Yang H."/>
            <person name="Zhang Y.E."/>
            <person name="Wang W."/>
            <person name="Zhu M."/>
            <person name="He S."/>
            <person name="Zhang G."/>
        </authorList>
    </citation>
    <scope>NUCLEOTIDE SEQUENCE [LARGE SCALE GENOMIC DNA]</scope>
    <source>
        <strain evidence="5">Bchr_013</strain>
    </source>
</reference>
<name>A0A8X7XCW8_POLSE</name>
<dbReference type="PROSITE" id="PS50802">
    <property type="entry name" value="OTU"/>
    <property type="match status" value="1"/>
</dbReference>
<protein>
    <submittedName>
        <fullName evidence="5">ANX10 protein</fullName>
    </submittedName>
</protein>
<keyword evidence="3" id="KW-0378">Hydrolase</keyword>
<dbReference type="InterPro" id="IPR037104">
    <property type="entry name" value="Annexin_sf"/>
</dbReference>
<dbReference type="GO" id="GO:0005544">
    <property type="term" value="F:calcium-dependent phospholipid binding"/>
    <property type="evidence" value="ECO:0007669"/>
    <property type="project" value="InterPro"/>
</dbReference>
<evidence type="ECO:0000256" key="1">
    <source>
        <dbReference type="ARBA" id="ARBA00022670"/>
    </source>
</evidence>
<dbReference type="CDD" id="cd22757">
    <property type="entry name" value="OTU_P87_VP80-like"/>
    <property type="match status" value="1"/>
</dbReference>
<evidence type="ECO:0000313" key="5">
    <source>
        <dbReference type="EMBL" id="KAG2466895.1"/>
    </source>
</evidence>
<evidence type="ECO:0000256" key="3">
    <source>
        <dbReference type="ARBA" id="ARBA00022807"/>
    </source>
</evidence>
<dbReference type="GO" id="GO:0006508">
    <property type="term" value="P:proteolysis"/>
    <property type="evidence" value="ECO:0007669"/>
    <property type="project" value="UniProtKB-KW"/>
</dbReference>
<accession>A0A8X7XCW8</accession>
<feature type="non-terminal residue" evidence="5">
    <location>
        <position position="298"/>
    </location>
</feature>
<feature type="non-terminal residue" evidence="5">
    <location>
        <position position="1"/>
    </location>
</feature>